<protein>
    <submittedName>
        <fullName evidence="9">Rhomboid family intramembrane serine protease</fullName>
    </submittedName>
</protein>
<dbReference type="SUPFAM" id="SSF144091">
    <property type="entry name" value="Rhomboid-like"/>
    <property type="match status" value="1"/>
</dbReference>
<keyword evidence="3 7" id="KW-0812">Transmembrane</keyword>
<dbReference type="Proteomes" id="UP000321249">
    <property type="component" value="Unassembled WGS sequence"/>
</dbReference>
<evidence type="ECO:0000256" key="4">
    <source>
        <dbReference type="ARBA" id="ARBA00022801"/>
    </source>
</evidence>
<dbReference type="OrthoDB" id="9813074at2"/>
<feature type="transmembrane region" description="Helical" evidence="7">
    <location>
        <begin position="122"/>
        <end position="142"/>
    </location>
</feature>
<dbReference type="InterPro" id="IPR035952">
    <property type="entry name" value="Rhomboid-like_sf"/>
</dbReference>
<accession>A0A5C6TX37</accession>
<evidence type="ECO:0000256" key="3">
    <source>
        <dbReference type="ARBA" id="ARBA00022692"/>
    </source>
</evidence>
<dbReference type="InterPro" id="IPR050925">
    <property type="entry name" value="Rhomboid_protease_S54"/>
</dbReference>
<proteinExistence type="inferred from homology"/>
<dbReference type="Pfam" id="PF01694">
    <property type="entry name" value="Rhomboid"/>
    <property type="match status" value="1"/>
</dbReference>
<gene>
    <name evidence="9" type="ORF">FRZ32_12865</name>
</gene>
<feature type="transmembrane region" description="Helical" evidence="7">
    <location>
        <begin position="96"/>
        <end position="116"/>
    </location>
</feature>
<keyword evidence="10" id="KW-1185">Reference proteome</keyword>
<dbReference type="PANTHER" id="PTHR43731">
    <property type="entry name" value="RHOMBOID PROTEASE"/>
    <property type="match status" value="1"/>
</dbReference>
<feature type="transmembrane region" description="Helical" evidence="7">
    <location>
        <begin position="179"/>
        <end position="201"/>
    </location>
</feature>
<dbReference type="InterPro" id="IPR022764">
    <property type="entry name" value="Peptidase_S54_rhomboid_dom"/>
</dbReference>
<evidence type="ECO:0000256" key="1">
    <source>
        <dbReference type="ARBA" id="ARBA00004141"/>
    </source>
</evidence>
<dbReference type="PANTHER" id="PTHR43731:SF14">
    <property type="entry name" value="PRESENILIN-ASSOCIATED RHOMBOID-LIKE PROTEIN, MITOCHONDRIAL"/>
    <property type="match status" value="1"/>
</dbReference>
<dbReference type="GO" id="GO:0006508">
    <property type="term" value="P:proteolysis"/>
    <property type="evidence" value="ECO:0007669"/>
    <property type="project" value="UniProtKB-KW"/>
</dbReference>
<name>A0A5C6TX37_9SPHN</name>
<evidence type="ECO:0000256" key="6">
    <source>
        <dbReference type="ARBA" id="ARBA00023136"/>
    </source>
</evidence>
<evidence type="ECO:0000256" key="7">
    <source>
        <dbReference type="SAM" id="Phobius"/>
    </source>
</evidence>
<feature type="transmembrane region" description="Helical" evidence="7">
    <location>
        <begin position="154"/>
        <end position="173"/>
    </location>
</feature>
<dbReference type="AlphaFoldDB" id="A0A5C6TX37"/>
<comment type="caution">
    <text evidence="9">The sequence shown here is derived from an EMBL/GenBank/DDBJ whole genome shotgun (WGS) entry which is preliminary data.</text>
</comment>
<dbReference type="GO" id="GO:0004252">
    <property type="term" value="F:serine-type endopeptidase activity"/>
    <property type="evidence" value="ECO:0007669"/>
    <property type="project" value="InterPro"/>
</dbReference>
<dbReference type="Gene3D" id="1.20.1540.10">
    <property type="entry name" value="Rhomboid-like"/>
    <property type="match status" value="1"/>
</dbReference>
<feature type="domain" description="Peptidase S54 rhomboid" evidence="8">
    <location>
        <begin position="61"/>
        <end position="205"/>
    </location>
</feature>
<evidence type="ECO:0000256" key="5">
    <source>
        <dbReference type="ARBA" id="ARBA00022989"/>
    </source>
</evidence>
<reference evidence="9 10" key="1">
    <citation type="journal article" date="2015" name="J. Microbiol.">
        <title>Sphingosinicella ginsenosidimutans sp. nov., with ginsenoside converting activity.</title>
        <authorList>
            <person name="Kim J.K."/>
            <person name="Kang M.S."/>
            <person name="Park S.C."/>
            <person name="Kim K.M."/>
            <person name="Choi K."/>
            <person name="Yoon M.H."/>
            <person name="Im W.T."/>
        </authorList>
    </citation>
    <scope>NUCLEOTIDE SEQUENCE [LARGE SCALE GENOMIC DNA]</scope>
    <source>
        <strain evidence="9 10">BS-11</strain>
    </source>
</reference>
<keyword evidence="5 7" id="KW-1133">Transmembrane helix</keyword>
<comment type="similarity">
    <text evidence="2">Belongs to the peptidase S54 family.</text>
</comment>
<dbReference type="GO" id="GO:0016020">
    <property type="term" value="C:membrane"/>
    <property type="evidence" value="ECO:0007669"/>
    <property type="project" value="UniProtKB-SubCell"/>
</dbReference>
<keyword evidence="6 7" id="KW-0472">Membrane</keyword>
<evidence type="ECO:0000256" key="2">
    <source>
        <dbReference type="ARBA" id="ARBA00009045"/>
    </source>
</evidence>
<feature type="transmembrane region" description="Helical" evidence="7">
    <location>
        <begin position="55"/>
        <end position="84"/>
    </location>
</feature>
<keyword evidence="9" id="KW-0645">Protease</keyword>
<organism evidence="9 10">
    <name type="scientific">Allosphingosinicella ginsenosidimutans</name>
    <dbReference type="NCBI Taxonomy" id="1176539"/>
    <lineage>
        <taxon>Bacteria</taxon>
        <taxon>Pseudomonadati</taxon>
        <taxon>Pseudomonadota</taxon>
        <taxon>Alphaproteobacteria</taxon>
        <taxon>Sphingomonadales</taxon>
        <taxon>Sphingomonadaceae</taxon>
        <taxon>Allosphingosinicella</taxon>
    </lineage>
</organism>
<evidence type="ECO:0000259" key="8">
    <source>
        <dbReference type="Pfam" id="PF01694"/>
    </source>
</evidence>
<dbReference type="RefSeq" id="WP_147043888.1">
    <property type="nucleotide sequence ID" value="NZ_BAABIR010000001.1"/>
</dbReference>
<comment type="subcellular location">
    <subcellularLocation>
        <location evidence="1">Membrane</location>
        <topology evidence="1">Multi-pass membrane protein</topology>
    </subcellularLocation>
</comment>
<evidence type="ECO:0000313" key="9">
    <source>
        <dbReference type="EMBL" id="TXC64465.1"/>
    </source>
</evidence>
<keyword evidence="4" id="KW-0378">Hydrolase</keyword>
<sequence length="212" mass="22520">MRPPDSWPRARFTLVVIAVTALAWAVATALGRDQWVEMWGGFIPARVAETVSGSLVPVWLTPLTATLIHGGFFHLLFNLVILAFCGRPTENLLGPVSLAVLYVAGAYAAAGAQYALDPSSSLPMIGASGAISAVLGAYAFLFGRNKVKVANRTLAMLLNALWLLVAWIVLNLIVSLTLLNAGIAIARAAHIGGFALGLLLAKPLFEIRYRNA</sequence>
<dbReference type="EMBL" id="VOQQ01000001">
    <property type="protein sequence ID" value="TXC64465.1"/>
    <property type="molecule type" value="Genomic_DNA"/>
</dbReference>
<evidence type="ECO:0000313" key="10">
    <source>
        <dbReference type="Proteomes" id="UP000321249"/>
    </source>
</evidence>